<name>A0A1W1VN49_9FIRM</name>
<gene>
    <name evidence="9" type="primary">tatA</name>
    <name evidence="10" type="ORF">SAMN00808754_1043</name>
</gene>
<evidence type="ECO:0000256" key="6">
    <source>
        <dbReference type="ARBA" id="ARBA00022989"/>
    </source>
</evidence>
<dbReference type="GO" id="GO:0033281">
    <property type="term" value="C:TAT protein transport complex"/>
    <property type="evidence" value="ECO:0007669"/>
    <property type="project" value="UniProtKB-UniRule"/>
</dbReference>
<dbReference type="NCBIfam" id="TIGR01411">
    <property type="entry name" value="tatAE"/>
    <property type="match status" value="1"/>
</dbReference>
<dbReference type="InterPro" id="IPR006312">
    <property type="entry name" value="TatA/E"/>
</dbReference>
<dbReference type="HAMAP" id="MF_00236">
    <property type="entry name" value="TatA_E"/>
    <property type="match status" value="1"/>
</dbReference>
<evidence type="ECO:0000256" key="2">
    <source>
        <dbReference type="ARBA" id="ARBA00022448"/>
    </source>
</evidence>
<sequence>MFIFGSILSPWAWILILVLALVLFGPGKLPELGKGLGKAIRGFKEEMKGKEDQSVE</sequence>
<evidence type="ECO:0000256" key="3">
    <source>
        <dbReference type="ARBA" id="ARBA00022475"/>
    </source>
</evidence>
<evidence type="ECO:0000256" key="1">
    <source>
        <dbReference type="ARBA" id="ARBA00004162"/>
    </source>
</evidence>
<evidence type="ECO:0000313" key="11">
    <source>
        <dbReference type="Proteomes" id="UP000192569"/>
    </source>
</evidence>
<evidence type="ECO:0000256" key="4">
    <source>
        <dbReference type="ARBA" id="ARBA00022692"/>
    </source>
</evidence>
<keyword evidence="4 9" id="KW-0812">Transmembrane</keyword>
<evidence type="ECO:0000256" key="8">
    <source>
        <dbReference type="ARBA" id="ARBA00023136"/>
    </source>
</evidence>
<accession>A0A1W1VN49</accession>
<protein>
    <recommendedName>
        <fullName evidence="9">Sec-independent protein translocase protein TatA</fullName>
    </recommendedName>
</protein>
<dbReference type="PANTHER" id="PTHR42982">
    <property type="entry name" value="SEC-INDEPENDENT PROTEIN TRANSLOCASE PROTEIN TATA"/>
    <property type="match status" value="1"/>
</dbReference>
<keyword evidence="7 9" id="KW-0811">Translocation</keyword>
<dbReference type="EMBL" id="LT838272">
    <property type="protein sequence ID" value="SMB94481.1"/>
    <property type="molecule type" value="Genomic_DNA"/>
</dbReference>
<dbReference type="Pfam" id="PF02416">
    <property type="entry name" value="TatA_B_E"/>
    <property type="match status" value="1"/>
</dbReference>
<reference evidence="10 11" key="1">
    <citation type="submission" date="2017-04" db="EMBL/GenBank/DDBJ databases">
        <authorList>
            <person name="Afonso C.L."/>
            <person name="Miller P.J."/>
            <person name="Scott M.A."/>
            <person name="Spackman E."/>
            <person name="Goraichik I."/>
            <person name="Dimitrov K.M."/>
            <person name="Suarez D.L."/>
            <person name="Swayne D.E."/>
        </authorList>
    </citation>
    <scope>NUCLEOTIDE SEQUENCE [LARGE SCALE GENOMIC DNA]</scope>
    <source>
        <strain evidence="10 11">ToBE</strain>
    </source>
</reference>
<dbReference type="InterPro" id="IPR003369">
    <property type="entry name" value="TatA/B/E"/>
</dbReference>
<keyword evidence="5 9" id="KW-0653">Protein transport</keyword>
<dbReference type="AlphaFoldDB" id="A0A1W1VN49"/>
<evidence type="ECO:0000256" key="5">
    <source>
        <dbReference type="ARBA" id="ARBA00022927"/>
    </source>
</evidence>
<comment type="subunit">
    <text evidence="9">Forms a complex with TatC.</text>
</comment>
<keyword evidence="6 9" id="KW-1133">Transmembrane helix</keyword>
<keyword evidence="2 9" id="KW-0813">Transport</keyword>
<dbReference type="STRING" id="698762.SAMN00808754_1043"/>
<evidence type="ECO:0000313" key="10">
    <source>
        <dbReference type="EMBL" id="SMB94481.1"/>
    </source>
</evidence>
<keyword evidence="11" id="KW-1185">Reference proteome</keyword>
<keyword evidence="3 9" id="KW-1003">Cell membrane</keyword>
<dbReference type="Proteomes" id="UP000192569">
    <property type="component" value="Chromosome I"/>
</dbReference>
<proteinExistence type="inferred from homology"/>
<keyword evidence="8 9" id="KW-0472">Membrane</keyword>
<dbReference type="GO" id="GO:0043953">
    <property type="term" value="P:protein transport by the Tat complex"/>
    <property type="evidence" value="ECO:0007669"/>
    <property type="project" value="UniProtKB-UniRule"/>
</dbReference>
<evidence type="ECO:0000256" key="7">
    <source>
        <dbReference type="ARBA" id="ARBA00023010"/>
    </source>
</evidence>
<dbReference type="PANTHER" id="PTHR42982:SF1">
    <property type="entry name" value="SEC-INDEPENDENT PROTEIN TRANSLOCASE PROTEIN TATA"/>
    <property type="match status" value="1"/>
</dbReference>
<comment type="subcellular location">
    <subcellularLocation>
        <location evidence="1 9">Cell membrane</location>
        <topology evidence="1 9">Single-pass membrane protein</topology>
    </subcellularLocation>
</comment>
<dbReference type="GO" id="GO:0008320">
    <property type="term" value="F:protein transmembrane transporter activity"/>
    <property type="evidence" value="ECO:0007669"/>
    <property type="project" value="UniProtKB-UniRule"/>
</dbReference>
<feature type="transmembrane region" description="Helical" evidence="9">
    <location>
        <begin position="6"/>
        <end position="24"/>
    </location>
</feature>
<dbReference type="Gene3D" id="1.20.5.3310">
    <property type="match status" value="1"/>
</dbReference>
<organism evidence="10 11">
    <name type="scientific">Thermanaeromonas toyohensis ToBE</name>
    <dbReference type="NCBI Taxonomy" id="698762"/>
    <lineage>
        <taxon>Bacteria</taxon>
        <taxon>Bacillati</taxon>
        <taxon>Bacillota</taxon>
        <taxon>Clostridia</taxon>
        <taxon>Neomoorellales</taxon>
        <taxon>Neomoorellaceae</taxon>
        <taxon>Thermanaeromonas</taxon>
    </lineage>
</organism>
<comment type="similarity">
    <text evidence="9">Belongs to the TatA/E family.</text>
</comment>
<comment type="function">
    <text evidence="9">Part of the twin-arginine translocation (Tat) system that transports large folded proteins containing a characteristic twin-arginine motif in their signal peptide across membranes. TatA could form the protein-conducting channel of the Tat system.</text>
</comment>
<evidence type="ECO:0000256" key="9">
    <source>
        <dbReference type="HAMAP-Rule" id="MF_00236"/>
    </source>
</evidence>